<protein>
    <submittedName>
        <fullName evidence="2">Uncharacterized protein</fullName>
    </submittedName>
</protein>
<keyword evidence="3" id="KW-1185">Reference proteome</keyword>
<evidence type="ECO:0000256" key="1">
    <source>
        <dbReference type="SAM" id="SignalP"/>
    </source>
</evidence>
<feature type="signal peptide" evidence="1">
    <location>
        <begin position="1"/>
        <end position="17"/>
    </location>
</feature>
<gene>
    <name evidence="2" type="ORF">B0H67DRAFT_328477</name>
</gene>
<evidence type="ECO:0000313" key="2">
    <source>
        <dbReference type="EMBL" id="KAK0708104.1"/>
    </source>
</evidence>
<evidence type="ECO:0000313" key="3">
    <source>
        <dbReference type="Proteomes" id="UP001172102"/>
    </source>
</evidence>
<comment type="caution">
    <text evidence="2">The sequence shown here is derived from an EMBL/GenBank/DDBJ whole genome shotgun (WGS) entry which is preliminary data.</text>
</comment>
<accession>A0AA40A2I7</accession>
<proteinExistence type="predicted"/>
<sequence length="95" mass="10232">MLFLIVGILTGILVAVAAVFATPAIERASNLNLATVSPMGAASQKVHRDAAHYMQVRLCGTRLAGSLCIARWPRGPCWRWLCRRSGRAKGEGSLL</sequence>
<dbReference type="AlphaFoldDB" id="A0AA40A2I7"/>
<organism evidence="2 3">
    <name type="scientific">Lasiosphaeris hirsuta</name>
    <dbReference type="NCBI Taxonomy" id="260670"/>
    <lineage>
        <taxon>Eukaryota</taxon>
        <taxon>Fungi</taxon>
        <taxon>Dikarya</taxon>
        <taxon>Ascomycota</taxon>
        <taxon>Pezizomycotina</taxon>
        <taxon>Sordariomycetes</taxon>
        <taxon>Sordariomycetidae</taxon>
        <taxon>Sordariales</taxon>
        <taxon>Lasiosphaeriaceae</taxon>
        <taxon>Lasiosphaeris</taxon>
    </lineage>
</organism>
<keyword evidence="1" id="KW-0732">Signal</keyword>
<reference evidence="2" key="1">
    <citation type="submission" date="2023-06" db="EMBL/GenBank/DDBJ databases">
        <title>Genome-scale phylogeny and comparative genomics of the fungal order Sordariales.</title>
        <authorList>
            <consortium name="Lawrence Berkeley National Laboratory"/>
            <person name="Hensen N."/>
            <person name="Bonometti L."/>
            <person name="Westerberg I."/>
            <person name="Brannstrom I.O."/>
            <person name="Guillou S."/>
            <person name="Cros-Aarteil S."/>
            <person name="Calhoun S."/>
            <person name="Haridas S."/>
            <person name="Kuo A."/>
            <person name="Mondo S."/>
            <person name="Pangilinan J."/>
            <person name="Riley R."/>
            <person name="Labutti K."/>
            <person name="Andreopoulos B."/>
            <person name="Lipzen A."/>
            <person name="Chen C."/>
            <person name="Yanf M."/>
            <person name="Daum C."/>
            <person name="Ng V."/>
            <person name="Clum A."/>
            <person name="Steindorff A."/>
            <person name="Ohm R."/>
            <person name="Martin F."/>
            <person name="Silar P."/>
            <person name="Natvig D."/>
            <person name="Lalanne C."/>
            <person name="Gautier V."/>
            <person name="Ament-Velasquez S.L."/>
            <person name="Kruys A."/>
            <person name="Hutchinson M.I."/>
            <person name="Powell A.J."/>
            <person name="Barry K."/>
            <person name="Miller A.N."/>
            <person name="Grigoriev I.V."/>
            <person name="Debuchy R."/>
            <person name="Gladieux P."/>
            <person name="Thoren M.H."/>
            <person name="Johannesson H."/>
        </authorList>
    </citation>
    <scope>NUCLEOTIDE SEQUENCE</scope>
    <source>
        <strain evidence="2">SMH4607-1</strain>
    </source>
</reference>
<dbReference type="EMBL" id="JAUKUA010000006">
    <property type="protein sequence ID" value="KAK0708104.1"/>
    <property type="molecule type" value="Genomic_DNA"/>
</dbReference>
<name>A0AA40A2I7_9PEZI</name>
<dbReference type="Proteomes" id="UP001172102">
    <property type="component" value="Unassembled WGS sequence"/>
</dbReference>
<feature type="chain" id="PRO_5041348768" evidence="1">
    <location>
        <begin position="18"/>
        <end position="95"/>
    </location>
</feature>